<evidence type="ECO:0000259" key="2">
    <source>
        <dbReference type="Pfam" id="PF24883"/>
    </source>
</evidence>
<sequence>MDWVTGKIDTEAFMLWLYRPTSAGKSAIARTVAQLCETQNLLLASFLFFHTDSRCNTMKPLVANLAYRITCVIPAAWALIEAAVEADPLLFSYSLEDQFVRLVFEPLQLLSEQGSFSQFALPPLIIIDGLDECTDEGAQATLI</sequence>
<dbReference type="EMBL" id="CACVBS010000079">
    <property type="protein sequence ID" value="CAA7269464.1"/>
    <property type="molecule type" value="Genomic_DNA"/>
</dbReference>
<evidence type="ECO:0000313" key="3">
    <source>
        <dbReference type="EMBL" id="CAA7269464.1"/>
    </source>
</evidence>
<dbReference type="Pfam" id="PF24883">
    <property type="entry name" value="NPHP3_N"/>
    <property type="match status" value="1"/>
</dbReference>
<comment type="caution">
    <text evidence="3">The sequence shown here is derived from an EMBL/GenBank/DDBJ whole genome shotgun (WGS) entry which is preliminary data.</text>
</comment>
<dbReference type="AlphaFoldDB" id="A0A8S0W007"/>
<evidence type="ECO:0000313" key="4">
    <source>
        <dbReference type="Proteomes" id="UP000467700"/>
    </source>
</evidence>
<protein>
    <recommendedName>
        <fullName evidence="2">Nephrocystin 3-like N-terminal domain-containing protein</fullName>
    </recommendedName>
</protein>
<keyword evidence="1" id="KW-0677">Repeat</keyword>
<feature type="domain" description="Nephrocystin 3-like N-terminal" evidence="2">
    <location>
        <begin position="3"/>
        <end position="137"/>
    </location>
</feature>
<evidence type="ECO:0000256" key="1">
    <source>
        <dbReference type="ARBA" id="ARBA00022737"/>
    </source>
</evidence>
<name>A0A8S0W007_CYCAE</name>
<organism evidence="3 4">
    <name type="scientific">Cyclocybe aegerita</name>
    <name type="common">Black poplar mushroom</name>
    <name type="synonym">Agrocybe aegerita</name>
    <dbReference type="NCBI Taxonomy" id="1973307"/>
    <lineage>
        <taxon>Eukaryota</taxon>
        <taxon>Fungi</taxon>
        <taxon>Dikarya</taxon>
        <taxon>Basidiomycota</taxon>
        <taxon>Agaricomycotina</taxon>
        <taxon>Agaricomycetes</taxon>
        <taxon>Agaricomycetidae</taxon>
        <taxon>Agaricales</taxon>
        <taxon>Agaricineae</taxon>
        <taxon>Bolbitiaceae</taxon>
        <taxon>Cyclocybe</taxon>
    </lineage>
</organism>
<dbReference type="Proteomes" id="UP000467700">
    <property type="component" value="Unassembled WGS sequence"/>
</dbReference>
<reference evidence="3 4" key="1">
    <citation type="submission" date="2020-01" db="EMBL/GenBank/DDBJ databases">
        <authorList>
            <person name="Gupta K D."/>
        </authorList>
    </citation>
    <scope>NUCLEOTIDE SEQUENCE [LARGE SCALE GENOMIC DNA]</scope>
</reference>
<proteinExistence type="predicted"/>
<accession>A0A8S0W007</accession>
<dbReference type="InterPro" id="IPR056884">
    <property type="entry name" value="NPHP3-like_N"/>
</dbReference>
<dbReference type="OrthoDB" id="5106486at2759"/>
<keyword evidence="4" id="KW-1185">Reference proteome</keyword>
<gene>
    <name evidence="3" type="ORF">AAE3_LOCUS11979</name>
</gene>